<evidence type="ECO:0000313" key="3">
    <source>
        <dbReference type="EMBL" id="EFQ22597.1"/>
    </source>
</evidence>
<dbReference type="GO" id="GO:0046872">
    <property type="term" value="F:metal ion binding"/>
    <property type="evidence" value="ECO:0007669"/>
    <property type="project" value="UniProtKB-KW"/>
</dbReference>
<keyword evidence="2" id="KW-0479">Metal-binding</keyword>
<dbReference type="AlphaFoldDB" id="E3CWU2"/>
<feature type="binding site" evidence="2">
    <location>
        <position position="215"/>
    </location>
    <ligand>
        <name>Co(2+)</name>
        <dbReference type="ChEBI" id="CHEBI:48828"/>
    </ligand>
</feature>
<dbReference type="eggNOG" id="COG4822">
    <property type="taxonomic scope" value="Bacteria"/>
</dbReference>
<dbReference type="EC" id="4.99.1.3" evidence="3"/>
<reference evidence="3 4" key="1">
    <citation type="journal article" date="2010" name="Stand. Genomic Sci.">
        <title>Non-contiguous finished genome sequence of Aminomonas paucivorans type strain (GLU-3).</title>
        <authorList>
            <person name="Pitluck S."/>
            <person name="Yasawong M."/>
            <person name="Held B."/>
            <person name="Lapidus A."/>
            <person name="Nolan M."/>
            <person name="Copeland A."/>
            <person name="Lucas S."/>
            <person name="Del Rio T.G."/>
            <person name="Tice H."/>
            <person name="Cheng J.F."/>
            <person name="Chertkov O."/>
            <person name="Goodwin L."/>
            <person name="Tapia R."/>
            <person name="Han C."/>
            <person name="Liolios K."/>
            <person name="Ivanova N."/>
            <person name="Mavromatis K."/>
            <person name="Ovchinnikova G."/>
            <person name="Pati A."/>
            <person name="Chen A."/>
            <person name="Palaniappan K."/>
            <person name="Land M."/>
            <person name="Hauser L."/>
            <person name="Chang Y.J."/>
            <person name="Jeffries C.D."/>
            <person name="Pukall R."/>
            <person name="Spring S."/>
            <person name="Rohde M."/>
            <person name="Sikorski J."/>
            <person name="Goker M."/>
            <person name="Woyke T."/>
            <person name="Bristow J."/>
            <person name="Eisen J.A."/>
            <person name="Markowitz V."/>
            <person name="Hugenholtz P."/>
            <person name="Kyrpides N.C."/>
            <person name="Klenk H.P."/>
        </authorList>
    </citation>
    <scope>NUCLEOTIDE SEQUENCE [LARGE SCALE GENOMIC DNA]</scope>
    <source>
        <strain evidence="3 4">DSM 12260</strain>
    </source>
</reference>
<evidence type="ECO:0000256" key="2">
    <source>
        <dbReference type="PIRSR" id="PIRSR033579-3"/>
    </source>
</evidence>
<name>E3CWU2_9BACT</name>
<dbReference type="Gene3D" id="3.40.50.1400">
    <property type="match status" value="2"/>
</dbReference>
<dbReference type="PROSITE" id="PS51257">
    <property type="entry name" value="PROKAR_LIPOPROTEIN"/>
    <property type="match status" value="1"/>
</dbReference>
<dbReference type="Proteomes" id="UP000005096">
    <property type="component" value="Chromosome"/>
</dbReference>
<dbReference type="STRING" id="584708.Apau_0160"/>
<dbReference type="PaxDb" id="584708-Apau_0160"/>
<gene>
    <name evidence="3" type="ORF">Apau_0160</name>
</gene>
<evidence type="ECO:0000256" key="1">
    <source>
        <dbReference type="PIRSR" id="PIRSR033579-1"/>
    </source>
</evidence>
<dbReference type="RefSeq" id="WP_006299741.1">
    <property type="nucleotide sequence ID" value="NZ_CM001022.1"/>
</dbReference>
<dbReference type="HOGENOM" id="CLU_036584_1_1_0"/>
<accession>E3CWU2</accession>
<feature type="binding site" evidence="2">
    <location>
        <position position="247"/>
    </location>
    <ligand>
        <name>Co(2+)</name>
        <dbReference type="ChEBI" id="CHEBI:48828"/>
    </ligand>
</feature>
<keyword evidence="4" id="KW-1185">Reference proteome</keyword>
<feature type="binding site" evidence="2">
    <location>
        <position position="185"/>
    </location>
    <ligand>
        <name>Co(2+)</name>
        <dbReference type="ChEBI" id="CHEBI:48828"/>
    </ligand>
</feature>
<sequence length="300" mass="32369">MTKIRTLAPVWALALTLLFALGGACMASSSKETPAKPAVLLVSFGSSMPEGQAAIAATLDSVKQAFPGTEVRVAYTSRIIMRKLAKQGQIIDDPLVALAKLHADGFTHVAILSTHVIPGEEYEDLGTIVRCFDQLGRDEGKTGFRGIALSRPLLWSDEDFDRLAAALNRTYGKRLQDGAVVFMGHGTPHPANGAYSRLQTVLNRISPKLLVGTVEGTPSFDDLVARLQALGVRRVTLVPAMLVAGDHAHNDMAGPEEDSWKSQLTKMGFRVDTVLQGFGQNPEVRALMLEHLKEAAKKAF</sequence>
<dbReference type="CDD" id="cd03413">
    <property type="entry name" value="CbiK_C"/>
    <property type="match status" value="1"/>
</dbReference>
<evidence type="ECO:0000313" key="4">
    <source>
        <dbReference type="Proteomes" id="UP000005096"/>
    </source>
</evidence>
<protein>
    <submittedName>
        <fullName evidence="3">Sirohydrochlorin cobaltochelatase</fullName>
        <ecNumber evidence="3">4.99.1.3</ecNumber>
    </submittedName>
</protein>
<keyword evidence="2" id="KW-0170">Cobalt</keyword>
<dbReference type="PIRSF" id="PIRSF033579">
    <property type="entry name" value="Anaer_Co_chel"/>
    <property type="match status" value="1"/>
</dbReference>
<keyword evidence="3" id="KW-0456">Lyase</keyword>
<dbReference type="EMBL" id="CM001022">
    <property type="protein sequence ID" value="EFQ22597.1"/>
    <property type="molecule type" value="Genomic_DNA"/>
</dbReference>
<dbReference type="GO" id="GO:0016852">
    <property type="term" value="F:sirohydrochlorin cobaltochelatase activity"/>
    <property type="evidence" value="ECO:0007669"/>
    <property type="project" value="UniProtKB-EC"/>
</dbReference>
<dbReference type="Pfam" id="PF06180">
    <property type="entry name" value="CbiK"/>
    <property type="match status" value="1"/>
</dbReference>
<dbReference type="SUPFAM" id="SSF53800">
    <property type="entry name" value="Chelatase"/>
    <property type="match status" value="1"/>
</dbReference>
<organism evidence="3 4">
    <name type="scientific">Aminomonas paucivorans DSM 12260</name>
    <dbReference type="NCBI Taxonomy" id="584708"/>
    <lineage>
        <taxon>Bacteria</taxon>
        <taxon>Thermotogati</taxon>
        <taxon>Synergistota</taxon>
        <taxon>Synergistia</taxon>
        <taxon>Synergistales</taxon>
        <taxon>Synergistaceae</taxon>
        <taxon>Aminomonas</taxon>
    </lineage>
</organism>
<dbReference type="InterPro" id="IPR010388">
    <property type="entry name" value="Anaerobic_Co-chelatase"/>
</dbReference>
<proteinExistence type="predicted"/>
<dbReference type="GO" id="GO:0019251">
    <property type="term" value="P:anaerobic cobalamin biosynthetic process"/>
    <property type="evidence" value="ECO:0007669"/>
    <property type="project" value="InterPro"/>
</dbReference>
<dbReference type="CDD" id="cd03412">
    <property type="entry name" value="CbiK_N"/>
    <property type="match status" value="1"/>
</dbReference>
<feature type="active site" description="Proton acceptor" evidence="1">
    <location>
        <position position="185"/>
    </location>
</feature>